<dbReference type="AlphaFoldDB" id="A0A4P9X754"/>
<evidence type="ECO:0000313" key="1">
    <source>
        <dbReference type="EMBL" id="RKP01038.1"/>
    </source>
</evidence>
<sequence length="209" mass="23084">MLANTRAQRPDHETLAMLEDRLEYLEVATSADLVAATRAFEGPLPGSILQSLHDVQSDLGGVLHASPDIAEFLQLYTTCQDALAPETAAPGTPDEGLDRAVKREILLAAEGSEGLNQLVEALRQIGLLRRHVDIPALQHLDTYIGQLAQRRVEIVRLTHQRRQRQAQADALLLQHQQYSHLLSEWFLAFHDAVSELEAAVARKNPVGPT</sequence>
<accession>A0A4P9X754</accession>
<dbReference type="Proteomes" id="UP000274922">
    <property type="component" value="Unassembled WGS sequence"/>
</dbReference>
<dbReference type="GO" id="GO:0005869">
    <property type="term" value="C:dynactin complex"/>
    <property type="evidence" value="ECO:0007669"/>
    <property type="project" value="InterPro"/>
</dbReference>
<gene>
    <name evidence="1" type="ORF">CXG81DRAFT_26290</name>
</gene>
<dbReference type="GO" id="GO:0061640">
    <property type="term" value="P:cytoskeleton-dependent cytokinesis"/>
    <property type="evidence" value="ECO:0007669"/>
    <property type="project" value="InterPro"/>
</dbReference>
<evidence type="ECO:0000313" key="2">
    <source>
        <dbReference type="Proteomes" id="UP000274922"/>
    </source>
</evidence>
<reference evidence="2" key="1">
    <citation type="journal article" date="2018" name="Nat. Microbiol.">
        <title>Leveraging single-cell genomics to expand the fungal tree of life.</title>
        <authorList>
            <person name="Ahrendt S.R."/>
            <person name="Quandt C.A."/>
            <person name="Ciobanu D."/>
            <person name="Clum A."/>
            <person name="Salamov A."/>
            <person name="Andreopoulos B."/>
            <person name="Cheng J.F."/>
            <person name="Woyke T."/>
            <person name="Pelin A."/>
            <person name="Henrissat B."/>
            <person name="Reynolds N.K."/>
            <person name="Benny G.L."/>
            <person name="Smith M.E."/>
            <person name="James T.Y."/>
            <person name="Grigoriev I.V."/>
        </authorList>
    </citation>
    <scope>NUCLEOTIDE SEQUENCE [LARGE SCALE GENOMIC DNA]</scope>
    <source>
        <strain evidence="2">ATCC 52028</strain>
    </source>
</reference>
<dbReference type="InterPro" id="IPR009991">
    <property type="entry name" value="DCTN3"/>
</dbReference>
<dbReference type="EMBL" id="ML014188">
    <property type="protein sequence ID" value="RKP01038.1"/>
    <property type="molecule type" value="Genomic_DNA"/>
</dbReference>
<organism evidence="1 2">
    <name type="scientific">Caulochytrium protostelioides</name>
    <dbReference type="NCBI Taxonomy" id="1555241"/>
    <lineage>
        <taxon>Eukaryota</taxon>
        <taxon>Fungi</taxon>
        <taxon>Fungi incertae sedis</taxon>
        <taxon>Chytridiomycota</taxon>
        <taxon>Chytridiomycota incertae sedis</taxon>
        <taxon>Chytridiomycetes</taxon>
        <taxon>Caulochytriales</taxon>
        <taxon>Caulochytriaceae</taxon>
        <taxon>Caulochytrium</taxon>
    </lineage>
</organism>
<name>A0A4P9X754_9FUNG</name>
<proteinExistence type="predicted"/>
<protein>
    <submittedName>
        <fullName evidence="1">Uncharacterized protein</fullName>
    </submittedName>
</protein>
<dbReference type="OrthoDB" id="16729at2759"/>
<keyword evidence="2" id="KW-1185">Reference proteome</keyword>
<dbReference type="Pfam" id="PF07426">
    <property type="entry name" value="Dynactin_p22"/>
    <property type="match status" value="1"/>
</dbReference>